<protein>
    <submittedName>
        <fullName evidence="1">Uncharacterized protein</fullName>
    </submittedName>
</protein>
<keyword evidence="2" id="KW-1185">Reference proteome</keyword>
<evidence type="ECO:0000313" key="2">
    <source>
        <dbReference type="Proteomes" id="UP000011682"/>
    </source>
</evidence>
<sequence>MPQTERLQASLPTITMRELTRLSEELGVDKSAVVQEALSLFAKAASEAKKGARLAFLPPTPQGTVREFSTPLLTHMEQAAHLDPTEIVLPDGDFDKVAARIEAPAAPTPALRALARKRRRSQP</sequence>
<name>S9PLC2_CYSF2</name>
<proteinExistence type="predicted"/>
<dbReference type="AlphaFoldDB" id="S9PLC2"/>
<evidence type="ECO:0000313" key="1">
    <source>
        <dbReference type="EMBL" id="EPX63831.1"/>
    </source>
</evidence>
<dbReference type="InterPro" id="IPR013321">
    <property type="entry name" value="Arc_rbn_hlx_hlx"/>
</dbReference>
<organism evidence="1 2">
    <name type="scientific">Cystobacter fuscus (strain ATCC 25194 / DSM 2262 / NBRC 100088 / M29)</name>
    <dbReference type="NCBI Taxonomy" id="1242864"/>
    <lineage>
        <taxon>Bacteria</taxon>
        <taxon>Pseudomonadati</taxon>
        <taxon>Myxococcota</taxon>
        <taxon>Myxococcia</taxon>
        <taxon>Myxococcales</taxon>
        <taxon>Cystobacterineae</taxon>
        <taxon>Archangiaceae</taxon>
        <taxon>Cystobacter</taxon>
    </lineage>
</organism>
<dbReference type="OrthoDB" id="5518063at2"/>
<accession>S9PLC2</accession>
<reference evidence="1" key="1">
    <citation type="submission" date="2013-05" db="EMBL/GenBank/DDBJ databases">
        <title>Genome assembly of Cystobacter fuscus DSM 2262.</title>
        <authorList>
            <person name="Sharma G."/>
            <person name="Khatri I."/>
            <person name="Kaur C."/>
            <person name="Mayilraj S."/>
            <person name="Subramanian S."/>
        </authorList>
    </citation>
    <scope>NUCLEOTIDE SEQUENCE [LARGE SCALE GENOMIC DNA]</scope>
    <source>
        <strain evidence="1">DSM 2262</strain>
    </source>
</reference>
<dbReference type="Gene3D" id="1.10.1220.10">
    <property type="entry name" value="Met repressor-like"/>
    <property type="match status" value="1"/>
</dbReference>
<dbReference type="RefSeq" id="WP_002630655.1">
    <property type="nucleotide sequence ID" value="NZ_ANAH02000004.1"/>
</dbReference>
<comment type="caution">
    <text evidence="1">The sequence shown here is derived from an EMBL/GenBank/DDBJ whole genome shotgun (WGS) entry which is preliminary data.</text>
</comment>
<dbReference type="Proteomes" id="UP000011682">
    <property type="component" value="Unassembled WGS sequence"/>
</dbReference>
<dbReference type="EMBL" id="ANAH02000004">
    <property type="protein sequence ID" value="EPX63831.1"/>
    <property type="molecule type" value="Genomic_DNA"/>
</dbReference>
<dbReference type="GO" id="GO:0006355">
    <property type="term" value="P:regulation of DNA-templated transcription"/>
    <property type="evidence" value="ECO:0007669"/>
    <property type="project" value="InterPro"/>
</dbReference>
<gene>
    <name evidence="1" type="ORF">D187_004960</name>
</gene>